<dbReference type="InterPro" id="IPR000225">
    <property type="entry name" value="Armadillo"/>
</dbReference>
<reference evidence="6 7" key="1">
    <citation type="submission" date="2019-05" db="EMBL/GenBank/DDBJ databases">
        <title>Mikania micrantha, genome provides insights into the molecular mechanism of rapid growth.</title>
        <authorList>
            <person name="Liu B."/>
        </authorList>
    </citation>
    <scope>NUCLEOTIDE SEQUENCE [LARGE SCALE GENOMIC DNA]</scope>
    <source>
        <strain evidence="6">NLD-2019</strain>
        <tissue evidence="6">Leaf</tissue>
    </source>
</reference>
<feature type="domain" description="DUF3741" evidence="4">
    <location>
        <begin position="7"/>
        <end position="32"/>
    </location>
</feature>
<dbReference type="InterPro" id="IPR016024">
    <property type="entry name" value="ARM-type_fold"/>
</dbReference>
<feature type="repeat" description="ARM" evidence="2">
    <location>
        <begin position="384"/>
        <end position="429"/>
    </location>
</feature>
<feature type="region of interest" description="Disordered" evidence="3">
    <location>
        <begin position="43"/>
        <end position="70"/>
    </location>
</feature>
<evidence type="ECO:0000259" key="4">
    <source>
        <dbReference type="Pfam" id="PF14383"/>
    </source>
</evidence>
<name>A0A5N6MBT3_9ASTR</name>
<accession>A0A5N6MBT3</accession>
<dbReference type="InterPro" id="IPR011989">
    <property type="entry name" value="ARM-like"/>
</dbReference>
<dbReference type="Pfam" id="PF14383">
    <property type="entry name" value="VARLMGL"/>
    <property type="match status" value="1"/>
</dbReference>
<dbReference type="Proteomes" id="UP000326396">
    <property type="component" value="Linkage Group LG6"/>
</dbReference>
<sequence length="709" mass="78152">MFFLSRSSSECCDSPGIKTPNLVARVMGLDFLLEYSSPKPSFSAGTTDCHHRSRSLPETVSGDQSSSSQYVSQVSNPSSVAWIGCSGDDGGGEQRQRSWVEMGGEDTNMVEEKDQLAGKSRFRLPTDQISSLIILSHSIKAFSPRWKLIRNKLNEILSILGLLSPDIQDSGDHAAFSGAIQAIEETTEFTTQLAYKCIDLSYSGKLLMQSDLDIICEKFNTHIKSLTELSSSNCLSTNGDYAIVVSRPGPAASKEDIKFYVNDLFSRFKIGSNEMKNQALVCFNEVIQEDERFVKIAMEIEGFVHGLMEFLCSKDLGIQEEALKSLDMICGFDSYKGVLVSIGVVAPLIRVLECGSDLSKSLSTRCLMKCTAESENAWSVSAHGGVTSLLRISASDCENSGELVGLACGVLKNLVGVEEIKRFIVEEGALPIFINLIKSRNEVSQISSMEFLQAIAFGDQLVSNSIFNEGGIRVLIHVLDPKSSFSSKSRDTSIRVIMSLCSDSTRLSLLSYGFMDHILHFLHEGDILIQESSLKAAFWLSGISDDFKKAMGDAGFIQVVIKFIAAKPIELRDLASETLSNLVSIPKNRKRLVDNEQNVSLIMQSIDVERASNNRKLLLPIIMSLSRCNSGRKQILSSGYLKNIEKLADDQVSDARKILRNLSSNRFVRLPERPYLHHHSATYNTTAATNLPPQITPPSLLSWVKNNLL</sequence>
<evidence type="ECO:0000259" key="5">
    <source>
        <dbReference type="Pfam" id="PF23005"/>
    </source>
</evidence>
<dbReference type="Pfam" id="PF23005">
    <property type="entry name" value="DUF7032"/>
    <property type="match status" value="1"/>
</dbReference>
<protein>
    <submittedName>
        <fullName evidence="6">Uncharacterized protein</fullName>
    </submittedName>
</protein>
<keyword evidence="1" id="KW-0677">Repeat</keyword>
<dbReference type="EMBL" id="SZYD01000016">
    <property type="protein sequence ID" value="KAD3337902.1"/>
    <property type="molecule type" value="Genomic_DNA"/>
</dbReference>
<dbReference type="PANTHER" id="PTHR46043">
    <property type="entry name" value="ARM REPEAT SUPERFAMILY PROTEIN"/>
    <property type="match status" value="1"/>
</dbReference>
<evidence type="ECO:0000256" key="2">
    <source>
        <dbReference type="PROSITE-ProRule" id="PRU00259"/>
    </source>
</evidence>
<feature type="domain" description="DUF7032" evidence="5">
    <location>
        <begin position="126"/>
        <end position="232"/>
    </location>
</feature>
<dbReference type="SUPFAM" id="SSF48371">
    <property type="entry name" value="ARM repeat"/>
    <property type="match status" value="1"/>
</dbReference>
<proteinExistence type="predicted"/>
<evidence type="ECO:0000313" key="7">
    <source>
        <dbReference type="Proteomes" id="UP000326396"/>
    </source>
</evidence>
<dbReference type="AlphaFoldDB" id="A0A5N6MBT3"/>
<dbReference type="OrthoDB" id="7537227at2759"/>
<keyword evidence="7" id="KW-1185">Reference proteome</keyword>
<evidence type="ECO:0000313" key="6">
    <source>
        <dbReference type="EMBL" id="KAD3337902.1"/>
    </source>
</evidence>
<gene>
    <name evidence="6" type="ORF">E3N88_33423</name>
</gene>
<evidence type="ECO:0000256" key="3">
    <source>
        <dbReference type="SAM" id="MobiDB-lite"/>
    </source>
</evidence>
<feature type="compositionally biased region" description="Low complexity" evidence="3">
    <location>
        <begin position="60"/>
        <end position="70"/>
    </location>
</feature>
<comment type="caution">
    <text evidence="6">The sequence shown here is derived from an EMBL/GenBank/DDBJ whole genome shotgun (WGS) entry which is preliminary data.</text>
</comment>
<organism evidence="6 7">
    <name type="scientific">Mikania micrantha</name>
    <name type="common">bitter vine</name>
    <dbReference type="NCBI Taxonomy" id="192012"/>
    <lineage>
        <taxon>Eukaryota</taxon>
        <taxon>Viridiplantae</taxon>
        <taxon>Streptophyta</taxon>
        <taxon>Embryophyta</taxon>
        <taxon>Tracheophyta</taxon>
        <taxon>Spermatophyta</taxon>
        <taxon>Magnoliopsida</taxon>
        <taxon>eudicotyledons</taxon>
        <taxon>Gunneridae</taxon>
        <taxon>Pentapetalae</taxon>
        <taxon>asterids</taxon>
        <taxon>campanulids</taxon>
        <taxon>Asterales</taxon>
        <taxon>Asteraceae</taxon>
        <taxon>Asteroideae</taxon>
        <taxon>Heliantheae alliance</taxon>
        <taxon>Eupatorieae</taxon>
        <taxon>Mikania</taxon>
    </lineage>
</organism>
<evidence type="ECO:0000256" key="1">
    <source>
        <dbReference type="ARBA" id="ARBA00022737"/>
    </source>
</evidence>
<dbReference type="InterPro" id="IPR032795">
    <property type="entry name" value="DUF3741-assoc"/>
</dbReference>
<dbReference type="PANTHER" id="PTHR46043:SF21">
    <property type="entry name" value="ARMADILLO-TYPE FOLD PROTEIN-RELATED"/>
    <property type="match status" value="1"/>
</dbReference>
<dbReference type="PROSITE" id="PS50176">
    <property type="entry name" value="ARM_REPEAT"/>
    <property type="match status" value="1"/>
</dbReference>
<dbReference type="Gene3D" id="1.25.10.10">
    <property type="entry name" value="Leucine-rich Repeat Variant"/>
    <property type="match status" value="1"/>
</dbReference>
<dbReference type="InterPro" id="IPR054296">
    <property type="entry name" value="DUF7032"/>
</dbReference>